<evidence type="ECO:0000256" key="3">
    <source>
        <dbReference type="ARBA" id="ARBA00023163"/>
    </source>
</evidence>
<accession>A0A5C4TFN8</accession>
<evidence type="ECO:0000313" key="5">
    <source>
        <dbReference type="EMBL" id="TNJ67861.1"/>
    </source>
</evidence>
<organism evidence="5 6">
    <name type="scientific">Paenibacillus hemerocallicola</name>
    <dbReference type="NCBI Taxonomy" id="1172614"/>
    <lineage>
        <taxon>Bacteria</taxon>
        <taxon>Bacillati</taxon>
        <taxon>Bacillota</taxon>
        <taxon>Bacilli</taxon>
        <taxon>Bacillales</taxon>
        <taxon>Paenibacillaceae</taxon>
        <taxon>Paenibacillus</taxon>
    </lineage>
</organism>
<protein>
    <submittedName>
        <fullName evidence="5">Helix-turn-helix domain-containing protein</fullName>
    </submittedName>
</protein>
<dbReference type="InterPro" id="IPR014710">
    <property type="entry name" value="RmlC-like_jellyroll"/>
</dbReference>
<dbReference type="Pfam" id="PF02311">
    <property type="entry name" value="AraC_binding"/>
    <property type="match status" value="1"/>
</dbReference>
<dbReference type="InterPro" id="IPR003313">
    <property type="entry name" value="AraC-bd"/>
</dbReference>
<dbReference type="Gene3D" id="2.60.120.10">
    <property type="entry name" value="Jelly Rolls"/>
    <property type="match status" value="1"/>
</dbReference>
<sequence>MNTDTPPKYEIGDNEYAVQRMKRSGYSKMARPHVHDFYELYYLLNGERVYFMNGSVYLVQKGDLVFVNPGDLHSTASSEVLEFERMLIHFSPAFLFGTETRTPDLLASRPSGLIRFSIKEQTRIERLLGQILTECEERQLDFETCVRASMLELLVCIRRAEKLQQAPKAGDHPMHHKISEIAAHIHDHYHEPITLESVAKTFYISPSYLSRVFVKLTGFHFREYIQVVRIREAEKRLKQSKDKVQTIAEQVGFDHIAHFNRIFKKMTGLSPLRYRKHS</sequence>
<dbReference type="AlphaFoldDB" id="A0A5C4TFN8"/>
<dbReference type="InterPro" id="IPR018060">
    <property type="entry name" value="HTH_AraC"/>
</dbReference>
<gene>
    <name evidence="5" type="ORF">FE784_02955</name>
</gene>
<dbReference type="SUPFAM" id="SSF46689">
    <property type="entry name" value="Homeodomain-like"/>
    <property type="match status" value="2"/>
</dbReference>
<evidence type="ECO:0000259" key="4">
    <source>
        <dbReference type="PROSITE" id="PS01124"/>
    </source>
</evidence>
<dbReference type="Pfam" id="PF12833">
    <property type="entry name" value="HTH_18"/>
    <property type="match status" value="1"/>
</dbReference>
<dbReference type="InterPro" id="IPR037923">
    <property type="entry name" value="HTH-like"/>
</dbReference>
<comment type="caution">
    <text evidence="5">The sequence shown here is derived from an EMBL/GenBank/DDBJ whole genome shotgun (WGS) entry which is preliminary data.</text>
</comment>
<keyword evidence="6" id="KW-1185">Reference proteome</keyword>
<keyword evidence="3" id="KW-0804">Transcription</keyword>
<dbReference type="InterPro" id="IPR009057">
    <property type="entry name" value="Homeodomain-like_sf"/>
</dbReference>
<reference evidence="5 6" key="1">
    <citation type="submission" date="2019-05" db="EMBL/GenBank/DDBJ databases">
        <title>We sequenced the genome of Paenibacillus hemerocallicola KCTC 33185 for further insight into its adaptation and study the phylogeny of Paenibacillus.</title>
        <authorList>
            <person name="Narsing Rao M.P."/>
        </authorList>
    </citation>
    <scope>NUCLEOTIDE SEQUENCE [LARGE SCALE GENOMIC DNA]</scope>
    <source>
        <strain evidence="5 6">KCTC 33185</strain>
    </source>
</reference>
<proteinExistence type="predicted"/>
<feature type="domain" description="HTH araC/xylS-type" evidence="4">
    <location>
        <begin position="179"/>
        <end position="277"/>
    </location>
</feature>
<dbReference type="InterPro" id="IPR018062">
    <property type="entry name" value="HTH_AraC-typ_CS"/>
</dbReference>
<dbReference type="InterPro" id="IPR020449">
    <property type="entry name" value="Tscrpt_reg_AraC-type_HTH"/>
</dbReference>
<dbReference type="OrthoDB" id="506156at2"/>
<dbReference type="SMART" id="SM00342">
    <property type="entry name" value="HTH_ARAC"/>
    <property type="match status" value="1"/>
</dbReference>
<dbReference type="PROSITE" id="PS01124">
    <property type="entry name" value="HTH_ARAC_FAMILY_2"/>
    <property type="match status" value="1"/>
</dbReference>
<evidence type="ECO:0000313" key="6">
    <source>
        <dbReference type="Proteomes" id="UP000307943"/>
    </source>
</evidence>
<evidence type="ECO:0000256" key="1">
    <source>
        <dbReference type="ARBA" id="ARBA00023015"/>
    </source>
</evidence>
<dbReference type="Proteomes" id="UP000307943">
    <property type="component" value="Unassembled WGS sequence"/>
</dbReference>
<dbReference type="GO" id="GO:0043565">
    <property type="term" value="F:sequence-specific DNA binding"/>
    <property type="evidence" value="ECO:0007669"/>
    <property type="project" value="InterPro"/>
</dbReference>
<dbReference type="PANTHER" id="PTHR43280">
    <property type="entry name" value="ARAC-FAMILY TRANSCRIPTIONAL REGULATOR"/>
    <property type="match status" value="1"/>
</dbReference>
<keyword evidence="2" id="KW-0238">DNA-binding</keyword>
<keyword evidence="1" id="KW-0805">Transcription regulation</keyword>
<dbReference type="SUPFAM" id="SSF51215">
    <property type="entry name" value="Regulatory protein AraC"/>
    <property type="match status" value="1"/>
</dbReference>
<dbReference type="PROSITE" id="PS00041">
    <property type="entry name" value="HTH_ARAC_FAMILY_1"/>
    <property type="match status" value="1"/>
</dbReference>
<dbReference type="GO" id="GO:0003700">
    <property type="term" value="F:DNA-binding transcription factor activity"/>
    <property type="evidence" value="ECO:0007669"/>
    <property type="project" value="InterPro"/>
</dbReference>
<dbReference type="PANTHER" id="PTHR43280:SF10">
    <property type="entry name" value="REGULATORY PROTEIN POCR"/>
    <property type="match status" value="1"/>
</dbReference>
<dbReference type="Gene3D" id="1.10.10.60">
    <property type="entry name" value="Homeodomain-like"/>
    <property type="match status" value="2"/>
</dbReference>
<dbReference type="RefSeq" id="WP_139600764.1">
    <property type="nucleotide sequence ID" value="NZ_VDCQ01000003.1"/>
</dbReference>
<dbReference type="PRINTS" id="PR00032">
    <property type="entry name" value="HTHARAC"/>
</dbReference>
<evidence type="ECO:0000256" key="2">
    <source>
        <dbReference type="ARBA" id="ARBA00023125"/>
    </source>
</evidence>
<dbReference type="EMBL" id="VDCQ01000003">
    <property type="protein sequence ID" value="TNJ67861.1"/>
    <property type="molecule type" value="Genomic_DNA"/>
</dbReference>
<name>A0A5C4TFN8_9BACL</name>